<evidence type="ECO:0000256" key="4">
    <source>
        <dbReference type="ARBA" id="ARBA00004826"/>
    </source>
</evidence>
<dbReference type="GO" id="GO:0005737">
    <property type="term" value="C:cytoplasm"/>
    <property type="evidence" value="ECO:0007669"/>
    <property type="project" value="TreeGrafter"/>
</dbReference>
<evidence type="ECO:0000256" key="6">
    <source>
        <dbReference type="ARBA" id="ARBA00012057"/>
    </source>
</evidence>
<name>A0A6J8DDM5_MYTCO</name>
<dbReference type="GO" id="GO:0009240">
    <property type="term" value="P:isopentenyl diphosphate biosynthetic process"/>
    <property type="evidence" value="ECO:0007669"/>
    <property type="project" value="TreeGrafter"/>
</dbReference>
<feature type="domain" description="Nudix hydrolase" evidence="15">
    <location>
        <begin position="85"/>
        <end position="238"/>
    </location>
</feature>
<keyword evidence="17" id="KW-1185">Reference proteome</keyword>
<dbReference type="PANTHER" id="PTHR10885:SF0">
    <property type="entry name" value="ISOPENTENYL-DIPHOSPHATE DELTA-ISOMERASE"/>
    <property type="match status" value="1"/>
</dbReference>
<keyword evidence="7" id="KW-0444">Lipid biosynthesis</keyword>
<evidence type="ECO:0000256" key="12">
    <source>
        <dbReference type="ARBA" id="ARBA00023098"/>
    </source>
</evidence>
<keyword evidence="9" id="KW-0756">Sterol biosynthesis</keyword>
<evidence type="ECO:0000259" key="15">
    <source>
        <dbReference type="PROSITE" id="PS51462"/>
    </source>
</evidence>
<comment type="catalytic activity">
    <reaction evidence="1">
        <text>isopentenyl diphosphate = dimethylallyl diphosphate</text>
        <dbReference type="Rhea" id="RHEA:23284"/>
        <dbReference type="ChEBI" id="CHEBI:57623"/>
        <dbReference type="ChEBI" id="CHEBI:128769"/>
        <dbReference type="EC" id="5.3.3.2"/>
    </reaction>
</comment>
<dbReference type="InterPro" id="IPR015797">
    <property type="entry name" value="NUDIX_hydrolase-like_dom_sf"/>
</dbReference>
<evidence type="ECO:0000256" key="10">
    <source>
        <dbReference type="ARBA" id="ARBA00022842"/>
    </source>
</evidence>
<dbReference type="GO" id="GO:0046872">
    <property type="term" value="F:metal ion binding"/>
    <property type="evidence" value="ECO:0007669"/>
    <property type="project" value="UniProtKB-KW"/>
</dbReference>
<keyword evidence="9" id="KW-1207">Sterol metabolism</keyword>
<dbReference type="Proteomes" id="UP000507470">
    <property type="component" value="Unassembled WGS sequence"/>
</dbReference>
<dbReference type="AlphaFoldDB" id="A0A6J8DDM5"/>
<dbReference type="PANTHER" id="PTHR10885">
    <property type="entry name" value="ISOPENTENYL-DIPHOSPHATE DELTA-ISOMERASE"/>
    <property type="match status" value="1"/>
</dbReference>
<evidence type="ECO:0000256" key="2">
    <source>
        <dbReference type="ARBA" id="ARBA00001946"/>
    </source>
</evidence>
<dbReference type="InterPro" id="IPR000086">
    <property type="entry name" value="NUDIX_hydrolase_dom"/>
</dbReference>
<dbReference type="Pfam" id="PF00293">
    <property type="entry name" value="NUDIX"/>
    <property type="match status" value="1"/>
</dbReference>
<dbReference type="NCBIfam" id="TIGR02150">
    <property type="entry name" value="IPP_isom_1"/>
    <property type="match status" value="1"/>
</dbReference>
<dbReference type="InterPro" id="IPR011876">
    <property type="entry name" value="IsopentenylPP_isomerase_typ1"/>
</dbReference>
<dbReference type="UniPathway" id="UPA00059">
    <property type="reaction ID" value="UER00104"/>
</dbReference>
<keyword evidence="10" id="KW-0460">Magnesium</keyword>
<evidence type="ECO:0000256" key="14">
    <source>
        <dbReference type="ARBA" id="ARBA00023235"/>
    </source>
</evidence>
<evidence type="ECO:0000256" key="11">
    <source>
        <dbReference type="ARBA" id="ARBA00022955"/>
    </source>
</evidence>
<comment type="function">
    <text evidence="3">Catalyzes the 1,3-allylic rearrangement of the homoallylic substrate isopentenyl (IPP) to its highly electrophilic allylic isomer, dimethylallyl diphosphate (DMAPP).</text>
</comment>
<keyword evidence="14 16" id="KW-0413">Isomerase</keyword>
<sequence>MTRVNFLKRFPLSKTSLHQALRRNVMTMASSQIPLGVSDGILKDCDVTQVQLMKEECILIDENDKQIGSASKKHCHLLENINKGLLHRAFSVFLFNQQGQLLLQQRSDAKITFPDNFTNTCCSHPLNTDPELEEVNAIGVRRAAQRKLNHELGISTEQVSVDDFKYLTRIQYMAGNQPEDGIWGESEIDYILFIQKDVDVKINTNEVKSYRYVSQDQLRDFLATSDSKGHLITPWFRLITDKFLYKWWSKLDHLESEMDHKTIYKLS</sequence>
<dbReference type="EC" id="5.3.3.2" evidence="6"/>
<evidence type="ECO:0000256" key="8">
    <source>
        <dbReference type="ARBA" id="ARBA00022723"/>
    </source>
</evidence>
<evidence type="ECO:0000256" key="3">
    <source>
        <dbReference type="ARBA" id="ARBA00003951"/>
    </source>
</evidence>
<dbReference type="FunFam" id="3.90.79.10:FF:000012">
    <property type="entry name" value="Isopentenyl-diphosphate Delta-isomerase 1"/>
    <property type="match status" value="1"/>
</dbReference>
<keyword evidence="8" id="KW-0479">Metal-binding</keyword>
<dbReference type="EMBL" id="CACVKT020007264">
    <property type="protein sequence ID" value="CAC5406788.1"/>
    <property type="molecule type" value="Genomic_DNA"/>
</dbReference>
<gene>
    <name evidence="16" type="ORF">MCOR_40324</name>
</gene>
<keyword evidence="9" id="KW-0152">Cholesterol biosynthesis</keyword>
<proteinExistence type="inferred from homology"/>
<keyword evidence="11" id="KW-0752">Steroid biosynthesis</keyword>
<organism evidence="16 17">
    <name type="scientific">Mytilus coruscus</name>
    <name type="common">Sea mussel</name>
    <dbReference type="NCBI Taxonomy" id="42192"/>
    <lineage>
        <taxon>Eukaryota</taxon>
        <taxon>Metazoa</taxon>
        <taxon>Spiralia</taxon>
        <taxon>Lophotrochozoa</taxon>
        <taxon>Mollusca</taxon>
        <taxon>Bivalvia</taxon>
        <taxon>Autobranchia</taxon>
        <taxon>Pteriomorphia</taxon>
        <taxon>Mytilida</taxon>
        <taxon>Mytiloidea</taxon>
        <taxon>Mytilidae</taxon>
        <taxon>Mytilinae</taxon>
        <taxon>Mytilus</taxon>
    </lineage>
</organism>
<dbReference type="GO" id="GO:0004452">
    <property type="term" value="F:isopentenyl-diphosphate delta-isomerase activity"/>
    <property type="evidence" value="ECO:0007669"/>
    <property type="project" value="UniProtKB-EC"/>
</dbReference>
<evidence type="ECO:0000313" key="16">
    <source>
        <dbReference type="EMBL" id="CAC5406788.1"/>
    </source>
</evidence>
<dbReference type="PROSITE" id="PS51462">
    <property type="entry name" value="NUDIX"/>
    <property type="match status" value="1"/>
</dbReference>
<comment type="cofactor">
    <cofactor evidence="2">
        <name>Mg(2+)</name>
        <dbReference type="ChEBI" id="CHEBI:18420"/>
    </cofactor>
</comment>
<evidence type="ECO:0000256" key="13">
    <source>
        <dbReference type="ARBA" id="ARBA00023229"/>
    </source>
</evidence>
<dbReference type="Gene3D" id="3.90.79.10">
    <property type="entry name" value="Nucleoside Triphosphate Pyrophosphohydrolase"/>
    <property type="match status" value="1"/>
</dbReference>
<accession>A0A6J8DDM5</accession>
<evidence type="ECO:0000313" key="17">
    <source>
        <dbReference type="Proteomes" id="UP000507470"/>
    </source>
</evidence>
<evidence type="ECO:0000256" key="9">
    <source>
        <dbReference type="ARBA" id="ARBA00022778"/>
    </source>
</evidence>
<dbReference type="OrthoDB" id="510307at2759"/>
<dbReference type="GO" id="GO:0050992">
    <property type="term" value="P:dimethylallyl diphosphate biosynthetic process"/>
    <property type="evidence" value="ECO:0007669"/>
    <property type="project" value="UniProtKB-UniPathway"/>
</dbReference>
<evidence type="ECO:0000256" key="7">
    <source>
        <dbReference type="ARBA" id="ARBA00022516"/>
    </source>
</evidence>
<dbReference type="GO" id="GO:0006695">
    <property type="term" value="P:cholesterol biosynthetic process"/>
    <property type="evidence" value="ECO:0007669"/>
    <property type="project" value="UniProtKB-KW"/>
</dbReference>
<keyword evidence="9" id="KW-0153">Cholesterol metabolism</keyword>
<evidence type="ECO:0000256" key="1">
    <source>
        <dbReference type="ARBA" id="ARBA00000374"/>
    </source>
</evidence>
<protein>
    <recommendedName>
        <fullName evidence="6">isopentenyl-diphosphate Delta-isomerase</fullName>
        <ecNumber evidence="6">5.3.3.2</ecNumber>
    </recommendedName>
</protein>
<keyword evidence="13" id="KW-0414">Isoprene biosynthesis</keyword>
<reference evidence="16 17" key="1">
    <citation type="submission" date="2020-06" db="EMBL/GenBank/DDBJ databases">
        <authorList>
            <person name="Li R."/>
            <person name="Bekaert M."/>
        </authorList>
    </citation>
    <scope>NUCLEOTIDE SEQUENCE [LARGE SCALE GENOMIC DNA]</scope>
    <source>
        <strain evidence="17">wild</strain>
    </source>
</reference>
<keyword evidence="9" id="KW-0753">Steroid metabolism</keyword>
<dbReference type="SUPFAM" id="SSF55811">
    <property type="entry name" value="Nudix"/>
    <property type="match status" value="1"/>
</dbReference>
<evidence type="ECO:0000256" key="5">
    <source>
        <dbReference type="ARBA" id="ARBA00007579"/>
    </source>
</evidence>
<comment type="similarity">
    <text evidence="5">Belongs to the IPP isomerase type 1 family.</text>
</comment>
<keyword evidence="12" id="KW-0443">Lipid metabolism</keyword>
<comment type="pathway">
    <text evidence="4">Isoprenoid biosynthesis; dimethylallyl diphosphate biosynthesis; dimethylallyl diphosphate from isopentenyl diphosphate: step 1/1.</text>
</comment>
<dbReference type="CDD" id="cd02885">
    <property type="entry name" value="NUDIX_IPP_Isomerase"/>
    <property type="match status" value="1"/>
</dbReference>